<keyword evidence="1" id="KW-0378">Hydrolase</keyword>
<dbReference type="NCBIfam" id="TIGR01484">
    <property type="entry name" value="HAD-SF-IIB"/>
    <property type="match status" value="1"/>
</dbReference>
<dbReference type="InterPro" id="IPR006379">
    <property type="entry name" value="HAD-SF_hydro_IIB"/>
</dbReference>
<dbReference type="SFLD" id="SFLDG01140">
    <property type="entry name" value="C2.B:_Phosphomannomutase_and_P"/>
    <property type="match status" value="1"/>
</dbReference>
<dbReference type="NCBIfam" id="TIGR00099">
    <property type="entry name" value="Cof-subfamily"/>
    <property type="match status" value="1"/>
</dbReference>
<dbReference type="KEGG" id="lae:LBAT_1331"/>
<dbReference type="SFLD" id="SFLDS00003">
    <property type="entry name" value="Haloacid_Dehalogenase"/>
    <property type="match status" value="1"/>
</dbReference>
<dbReference type="OrthoDB" id="9790031at2"/>
<dbReference type="EMBL" id="CP044496">
    <property type="protein sequence ID" value="QFG51693.1"/>
    <property type="molecule type" value="Genomic_DNA"/>
</dbReference>
<dbReference type="InterPro" id="IPR036412">
    <property type="entry name" value="HAD-like_sf"/>
</dbReference>
<reference evidence="1 3" key="1">
    <citation type="submission" date="2015-03" db="EMBL/GenBank/DDBJ databases">
        <title>Complete genome sequence of Lactobacillus acetotolerans NBRC 13120.</title>
        <authorList>
            <person name="Toh H."/>
            <person name="Morita H."/>
            <person name="Fujita N."/>
        </authorList>
    </citation>
    <scope>NUCLEOTIDE SEQUENCE [LARGE SCALE GENOMIC DNA]</scope>
    <source>
        <strain evidence="1 3">NBRC 13120</strain>
    </source>
</reference>
<dbReference type="Gene3D" id="3.40.50.1000">
    <property type="entry name" value="HAD superfamily/HAD-like"/>
    <property type="match status" value="1"/>
</dbReference>
<gene>
    <name evidence="2" type="ORF">LA749_06710</name>
    <name evidence="1" type="ORF">LBAT_1331</name>
</gene>
<accession>A0A0D6A5M8</accession>
<dbReference type="Pfam" id="PF08282">
    <property type="entry name" value="Hydrolase_3"/>
    <property type="match status" value="1"/>
</dbReference>
<dbReference type="STRING" id="1600.LBAT_1331"/>
<dbReference type="PANTHER" id="PTHR10000:SF8">
    <property type="entry name" value="HAD SUPERFAMILY HYDROLASE-LIKE, TYPE 3"/>
    <property type="match status" value="1"/>
</dbReference>
<dbReference type="SFLD" id="SFLDG01144">
    <property type="entry name" value="C2.B.4:_PGP_Like"/>
    <property type="match status" value="1"/>
</dbReference>
<evidence type="ECO:0000313" key="4">
    <source>
        <dbReference type="Proteomes" id="UP000325393"/>
    </source>
</evidence>
<dbReference type="GeneID" id="78212674"/>
<dbReference type="Gene3D" id="3.30.1240.10">
    <property type="match status" value="1"/>
</dbReference>
<dbReference type="AlphaFoldDB" id="A0A0D6A5M8"/>
<dbReference type="GO" id="GO:0005829">
    <property type="term" value="C:cytosol"/>
    <property type="evidence" value="ECO:0007669"/>
    <property type="project" value="TreeGrafter"/>
</dbReference>
<evidence type="ECO:0000313" key="2">
    <source>
        <dbReference type="EMBL" id="QFG51693.1"/>
    </source>
</evidence>
<protein>
    <submittedName>
        <fullName evidence="1 2">Hydrolase</fullName>
    </submittedName>
</protein>
<proteinExistence type="predicted"/>
<organism evidence="1 3">
    <name type="scientific">Lactobacillus acetotolerans</name>
    <dbReference type="NCBI Taxonomy" id="1600"/>
    <lineage>
        <taxon>Bacteria</taxon>
        <taxon>Bacillati</taxon>
        <taxon>Bacillota</taxon>
        <taxon>Bacilli</taxon>
        <taxon>Lactobacillales</taxon>
        <taxon>Lactobacillaceae</taxon>
        <taxon>Lactobacillus</taxon>
    </lineage>
</organism>
<dbReference type="InterPro" id="IPR023214">
    <property type="entry name" value="HAD_sf"/>
</dbReference>
<dbReference type="PANTHER" id="PTHR10000">
    <property type="entry name" value="PHOSPHOSERINE PHOSPHATASE"/>
    <property type="match status" value="1"/>
</dbReference>
<name>A0A0D6A5M8_9LACO</name>
<evidence type="ECO:0000313" key="3">
    <source>
        <dbReference type="Proteomes" id="UP000035709"/>
    </source>
</evidence>
<dbReference type="GO" id="GO:0000287">
    <property type="term" value="F:magnesium ion binding"/>
    <property type="evidence" value="ECO:0007669"/>
    <property type="project" value="TreeGrafter"/>
</dbReference>
<dbReference type="PATRIC" id="fig|1600.4.peg.1358"/>
<dbReference type="SUPFAM" id="SSF56784">
    <property type="entry name" value="HAD-like"/>
    <property type="match status" value="1"/>
</dbReference>
<keyword evidence="3" id="KW-1185">Reference proteome</keyword>
<dbReference type="InterPro" id="IPR000150">
    <property type="entry name" value="Cof"/>
</dbReference>
<sequence length="269" mass="29761">MSIKLIALDTDGTLLNSHGKILTSTKEAVKKALDRGIKVVLCSGRPIAGLQHYMDELGIEGSAEYVVTLNGAITRDADDDIITKDLVPSSFYRKMTAFALEHQIPFNIVDVDSRIITSDHDINPMVYVQAYENKATLYVRAPEEMPDDLEIAKGCFVGDSDLLNQWEKEIRKVFGKDLYVVRADEHFIELLNPRVSKGNGLKELCQNLNISSKGVMAVGDERNDISMFSFAGIAVCMGNGSDEAKKHADFITSSNDEDGISKAFNKFIF</sequence>
<dbReference type="Proteomes" id="UP000325393">
    <property type="component" value="Chromosome"/>
</dbReference>
<dbReference type="GO" id="GO:0016791">
    <property type="term" value="F:phosphatase activity"/>
    <property type="evidence" value="ECO:0007669"/>
    <property type="project" value="UniProtKB-ARBA"/>
</dbReference>
<dbReference type="Proteomes" id="UP000035709">
    <property type="component" value="Chromosome"/>
</dbReference>
<dbReference type="RefSeq" id="WP_054682064.1">
    <property type="nucleotide sequence ID" value="NZ_AP014808.1"/>
</dbReference>
<evidence type="ECO:0000313" key="1">
    <source>
        <dbReference type="EMBL" id="BAQ57720.1"/>
    </source>
</evidence>
<dbReference type="CDD" id="cd07516">
    <property type="entry name" value="HAD_Pase"/>
    <property type="match status" value="1"/>
</dbReference>
<reference evidence="2 4" key="2">
    <citation type="submission" date="2019-09" db="EMBL/GenBank/DDBJ databases">
        <title>Genome sequencing of Lactobacillus acetotolerans.</title>
        <authorList>
            <person name="Kim K."/>
        </authorList>
    </citation>
    <scope>NUCLEOTIDE SEQUENCE [LARGE SCALE GENOMIC DNA]</scope>
    <source>
        <strain evidence="2 4">LA749</strain>
    </source>
</reference>
<dbReference type="EMBL" id="AP014808">
    <property type="protein sequence ID" value="BAQ57720.1"/>
    <property type="molecule type" value="Genomic_DNA"/>
</dbReference>